<evidence type="ECO:0000256" key="4">
    <source>
        <dbReference type="ARBA" id="ARBA00022989"/>
    </source>
</evidence>
<dbReference type="Gene3D" id="3.80.10.10">
    <property type="entry name" value="Ribonuclease Inhibitor"/>
    <property type="match status" value="1"/>
</dbReference>
<evidence type="ECO:0000256" key="1">
    <source>
        <dbReference type="ARBA" id="ARBA00004479"/>
    </source>
</evidence>
<dbReference type="AlphaFoldDB" id="A0A2P5E5C1"/>
<dbReference type="PANTHER" id="PTHR48061:SF12">
    <property type="entry name" value="DISEASE RESISTANCE LIKE PROTEIN"/>
    <property type="match status" value="1"/>
</dbReference>
<dbReference type="Pfam" id="PF00560">
    <property type="entry name" value="LRR_1"/>
    <property type="match status" value="2"/>
</dbReference>
<dbReference type="EMBL" id="JXTB01000001">
    <property type="protein sequence ID" value="PON80748.1"/>
    <property type="molecule type" value="Genomic_DNA"/>
</dbReference>
<protein>
    <submittedName>
        <fullName evidence="8">LRR domain containing protein</fullName>
    </submittedName>
</protein>
<keyword evidence="7" id="KW-0325">Glycoprotein</keyword>
<keyword evidence="3" id="KW-0732">Signal</keyword>
<dbReference type="InterPro" id="IPR001611">
    <property type="entry name" value="Leu-rich_rpt"/>
</dbReference>
<keyword evidence="2" id="KW-0812">Transmembrane</keyword>
<sequence>MSYPKSVDLSKNKLIGMLPKCLEKLSNSLKVLNLGSNYFHGSELVAVDLSNNQLEGPLPLSLANCTKLEILNLGNDMLNDVFPSWLGTVSVLRLILLRQNPLNGVIKNPISKFEFPKLRVIDLSYNNFSVLLMRVIRSFSKKSSGVKSLGN</sequence>
<dbReference type="SUPFAM" id="SSF52058">
    <property type="entry name" value="L domain-like"/>
    <property type="match status" value="1"/>
</dbReference>
<evidence type="ECO:0000256" key="2">
    <source>
        <dbReference type="ARBA" id="ARBA00022692"/>
    </source>
</evidence>
<dbReference type="Proteomes" id="UP000237105">
    <property type="component" value="Unassembled WGS sequence"/>
</dbReference>
<comment type="subcellular location">
    <subcellularLocation>
        <location evidence="1">Membrane</location>
        <topology evidence="1">Single-pass type I membrane protein</topology>
    </subcellularLocation>
</comment>
<name>A0A2P5E5C1_PARAD</name>
<dbReference type="PANTHER" id="PTHR48061">
    <property type="entry name" value="LEUCINE-RICH REPEAT RECEPTOR PROTEIN KINASE EMS1-LIKE-RELATED"/>
    <property type="match status" value="1"/>
</dbReference>
<dbReference type="STRING" id="3476.A0A2P5E5C1"/>
<keyword evidence="5" id="KW-0472">Membrane</keyword>
<reference evidence="9" key="1">
    <citation type="submission" date="2016-06" db="EMBL/GenBank/DDBJ databases">
        <title>Parallel loss of symbiosis genes in relatives of nitrogen-fixing non-legume Parasponia.</title>
        <authorList>
            <person name="Van Velzen R."/>
            <person name="Holmer R."/>
            <person name="Bu F."/>
            <person name="Rutten L."/>
            <person name="Van Zeijl A."/>
            <person name="Liu W."/>
            <person name="Santuari L."/>
            <person name="Cao Q."/>
            <person name="Sharma T."/>
            <person name="Shen D."/>
            <person name="Roswanjaya Y."/>
            <person name="Wardhani T."/>
            <person name="Kalhor M.S."/>
            <person name="Jansen J."/>
            <person name="Van den Hoogen J."/>
            <person name="Gungor B."/>
            <person name="Hartog M."/>
            <person name="Hontelez J."/>
            <person name="Verver J."/>
            <person name="Yang W.-C."/>
            <person name="Schijlen E."/>
            <person name="Repin R."/>
            <person name="Schilthuizen M."/>
            <person name="Schranz E."/>
            <person name="Heidstra R."/>
            <person name="Miyata K."/>
            <person name="Fedorova E."/>
            <person name="Kohlen W."/>
            <person name="Bisseling T."/>
            <person name="Smit S."/>
            <person name="Geurts R."/>
        </authorList>
    </citation>
    <scope>NUCLEOTIDE SEQUENCE [LARGE SCALE GENOMIC DNA]</scope>
    <source>
        <strain evidence="9">cv. WU1-14</strain>
    </source>
</reference>
<dbReference type="InterPro" id="IPR046956">
    <property type="entry name" value="RLP23-like"/>
</dbReference>
<evidence type="ECO:0000313" key="8">
    <source>
        <dbReference type="EMBL" id="PON80748.1"/>
    </source>
</evidence>
<evidence type="ECO:0000256" key="5">
    <source>
        <dbReference type="ARBA" id="ARBA00023136"/>
    </source>
</evidence>
<proteinExistence type="predicted"/>
<evidence type="ECO:0000256" key="6">
    <source>
        <dbReference type="ARBA" id="ARBA00023170"/>
    </source>
</evidence>
<comment type="caution">
    <text evidence="8">The sequence shown here is derived from an EMBL/GenBank/DDBJ whole genome shotgun (WGS) entry which is preliminary data.</text>
</comment>
<gene>
    <name evidence="8" type="ORF">PanWU01x14_003040</name>
</gene>
<keyword evidence="4" id="KW-1133">Transmembrane helix</keyword>
<evidence type="ECO:0000313" key="9">
    <source>
        <dbReference type="Proteomes" id="UP000237105"/>
    </source>
</evidence>
<dbReference type="InterPro" id="IPR032675">
    <property type="entry name" value="LRR_dom_sf"/>
</dbReference>
<evidence type="ECO:0000256" key="7">
    <source>
        <dbReference type="ARBA" id="ARBA00023180"/>
    </source>
</evidence>
<dbReference type="OrthoDB" id="1911164at2759"/>
<keyword evidence="9" id="KW-1185">Reference proteome</keyword>
<organism evidence="8 9">
    <name type="scientific">Parasponia andersonii</name>
    <name type="common">Sponia andersonii</name>
    <dbReference type="NCBI Taxonomy" id="3476"/>
    <lineage>
        <taxon>Eukaryota</taxon>
        <taxon>Viridiplantae</taxon>
        <taxon>Streptophyta</taxon>
        <taxon>Embryophyta</taxon>
        <taxon>Tracheophyta</taxon>
        <taxon>Spermatophyta</taxon>
        <taxon>Magnoliopsida</taxon>
        <taxon>eudicotyledons</taxon>
        <taxon>Gunneridae</taxon>
        <taxon>Pentapetalae</taxon>
        <taxon>rosids</taxon>
        <taxon>fabids</taxon>
        <taxon>Rosales</taxon>
        <taxon>Cannabaceae</taxon>
        <taxon>Parasponia</taxon>
    </lineage>
</organism>
<keyword evidence="6" id="KW-0675">Receptor</keyword>
<accession>A0A2P5E5C1</accession>
<dbReference type="GO" id="GO:0016020">
    <property type="term" value="C:membrane"/>
    <property type="evidence" value="ECO:0007669"/>
    <property type="project" value="UniProtKB-SubCell"/>
</dbReference>
<evidence type="ECO:0000256" key="3">
    <source>
        <dbReference type="ARBA" id="ARBA00022729"/>
    </source>
</evidence>